<keyword evidence="4" id="KW-1185">Reference proteome</keyword>
<dbReference type="GO" id="GO:0005880">
    <property type="term" value="C:nuclear microtubule"/>
    <property type="evidence" value="ECO:0007669"/>
    <property type="project" value="TreeGrafter"/>
</dbReference>
<dbReference type="OrthoDB" id="542108at2759"/>
<dbReference type="Proteomes" id="UP000631114">
    <property type="component" value="Unassembled WGS sequence"/>
</dbReference>
<comment type="similarity">
    <text evidence="1">Belongs to the QWRF family.</text>
</comment>
<accession>A0A835J053</accession>
<dbReference type="PANTHER" id="PTHR31807:SF6">
    <property type="entry name" value="PROTEIN ENDOSPERM DEFECTIVE 1-RELATED"/>
    <property type="match status" value="1"/>
</dbReference>
<reference evidence="3 4" key="1">
    <citation type="submission" date="2020-10" db="EMBL/GenBank/DDBJ databases">
        <title>The Coptis chinensis genome and diversification of protoberbering-type alkaloids.</title>
        <authorList>
            <person name="Wang B."/>
            <person name="Shu S."/>
            <person name="Song C."/>
            <person name="Liu Y."/>
        </authorList>
    </citation>
    <scope>NUCLEOTIDE SEQUENCE [LARGE SCALE GENOMIC DNA]</scope>
    <source>
        <strain evidence="3">HL-2020</strain>
        <tissue evidence="3">Leaf</tissue>
    </source>
</reference>
<dbReference type="GO" id="GO:0008017">
    <property type="term" value="F:microtubule binding"/>
    <property type="evidence" value="ECO:0007669"/>
    <property type="project" value="TreeGrafter"/>
</dbReference>
<evidence type="ECO:0000256" key="2">
    <source>
        <dbReference type="SAM" id="MobiDB-lite"/>
    </source>
</evidence>
<dbReference type="GO" id="GO:0005737">
    <property type="term" value="C:cytoplasm"/>
    <property type="evidence" value="ECO:0007669"/>
    <property type="project" value="TreeGrafter"/>
</dbReference>
<name>A0A835J053_9MAGN</name>
<sequence length="284" mass="31447">MYGDENRNEMMISSSDTPLGSFNRQVNTMHQQQQRKGVRLFKENGGSVDQQNCNNKIPMRSAASTAAAKLVQMSGMENVGNVSLSSVSSEGKTFSITDQEGRYSSPVRVQSSKMRSLPDFRSSMPETDLLPNIASKFLAHNRDTPKSVHRPSNGVSLPPQPSNAKVGIEGRKAKVSNHLEQVHALRMLQNHYLQWGYANAKAEAAMNAQSTAANRSLYALAERITDLHDSVNKKHVELRQLKKERTLSSILEAQLPYLDEWSTLEDDYSTSLGGAIKALQDISL</sequence>
<comment type="caution">
    <text evidence="3">The sequence shown here is derived from an EMBL/GenBank/DDBJ whole genome shotgun (WGS) entry which is preliminary data.</text>
</comment>
<dbReference type="AlphaFoldDB" id="A0A835J053"/>
<proteinExistence type="inferred from homology"/>
<dbReference type="Pfam" id="PF04484">
    <property type="entry name" value="QWRF"/>
    <property type="match status" value="1"/>
</dbReference>
<feature type="region of interest" description="Disordered" evidence="2">
    <location>
        <begin position="143"/>
        <end position="162"/>
    </location>
</feature>
<feature type="region of interest" description="Disordered" evidence="2">
    <location>
        <begin position="99"/>
        <end position="123"/>
    </location>
</feature>
<evidence type="ECO:0000313" key="3">
    <source>
        <dbReference type="EMBL" id="KAF9625812.1"/>
    </source>
</evidence>
<gene>
    <name evidence="3" type="ORF">IFM89_027203</name>
</gene>
<protein>
    <submittedName>
        <fullName evidence="3">Uncharacterized protein</fullName>
    </submittedName>
</protein>
<evidence type="ECO:0000256" key="1">
    <source>
        <dbReference type="ARBA" id="ARBA00010016"/>
    </source>
</evidence>
<dbReference type="EMBL" id="JADFTS010000001">
    <property type="protein sequence ID" value="KAF9625812.1"/>
    <property type="molecule type" value="Genomic_DNA"/>
</dbReference>
<feature type="region of interest" description="Disordered" evidence="2">
    <location>
        <begin position="1"/>
        <end position="20"/>
    </location>
</feature>
<dbReference type="GO" id="GO:0051225">
    <property type="term" value="P:spindle assembly"/>
    <property type="evidence" value="ECO:0007669"/>
    <property type="project" value="TreeGrafter"/>
</dbReference>
<dbReference type="PANTHER" id="PTHR31807">
    <property type="entry name" value="AUGMIN FAMILY MEMBER"/>
    <property type="match status" value="1"/>
</dbReference>
<feature type="compositionally biased region" description="Polar residues" evidence="2">
    <location>
        <begin position="11"/>
        <end position="20"/>
    </location>
</feature>
<dbReference type="InterPro" id="IPR007573">
    <property type="entry name" value="QWRF"/>
</dbReference>
<organism evidence="3 4">
    <name type="scientific">Coptis chinensis</name>
    <dbReference type="NCBI Taxonomy" id="261450"/>
    <lineage>
        <taxon>Eukaryota</taxon>
        <taxon>Viridiplantae</taxon>
        <taxon>Streptophyta</taxon>
        <taxon>Embryophyta</taxon>
        <taxon>Tracheophyta</taxon>
        <taxon>Spermatophyta</taxon>
        <taxon>Magnoliopsida</taxon>
        <taxon>Ranunculales</taxon>
        <taxon>Ranunculaceae</taxon>
        <taxon>Coptidoideae</taxon>
        <taxon>Coptis</taxon>
    </lineage>
</organism>
<evidence type="ECO:0000313" key="4">
    <source>
        <dbReference type="Proteomes" id="UP000631114"/>
    </source>
</evidence>